<organism evidence="1 2">
    <name type="scientific">Stephania yunnanensis</name>
    <dbReference type="NCBI Taxonomy" id="152371"/>
    <lineage>
        <taxon>Eukaryota</taxon>
        <taxon>Viridiplantae</taxon>
        <taxon>Streptophyta</taxon>
        <taxon>Embryophyta</taxon>
        <taxon>Tracheophyta</taxon>
        <taxon>Spermatophyta</taxon>
        <taxon>Magnoliopsida</taxon>
        <taxon>Ranunculales</taxon>
        <taxon>Menispermaceae</taxon>
        <taxon>Menispermoideae</taxon>
        <taxon>Cissampelideae</taxon>
        <taxon>Stephania</taxon>
    </lineage>
</organism>
<dbReference type="AlphaFoldDB" id="A0AAP0K0J0"/>
<dbReference type="EMBL" id="JBBNAF010000005">
    <property type="protein sequence ID" value="KAK9143204.1"/>
    <property type="molecule type" value="Genomic_DNA"/>
</dbReference>
<proteinExistence type="predicted"/>
<protein>
    <submittedName>
        <fullName evidence="1">Uncharacterized protein</fullName>
    </submittedName>
</protein>
<reference evidence="1 2" key="1">
    <citation type="submission" date="2024-01" db="EMBL/GenBank/DDBJ databases">
        <title>Genome assemblies of Stephania.</title>
        <authorList>
            <person name="Yang L."/>
        </authorList>
    </citation>
    <scope>NUCLEOTIDE SEQUENCE [LARGE SCALE GENOMIC DNA]</scope>
    <source>
        <strain evidence="1">YNDBR</strain>
        <tissue evidence="1">Leaf</tissue>
    </source>
</reference>
<gene>
    <name evidence="1" type="ORF">Syun_012604</name>
</gene>
<keyword evidence="2" id="KW-1185">Reference proteome</keyword>
<sequence length="75" mass="8423">METAREEIKQIEGALDSARFTYLTLSNPYTWIMTGSAGGKGKEKLFDWPQPQVTEVSGRNEICFIQSTVDIPPSR</sequence>
<comment type="caution">
    <text evidence="1">The sequence shown here is derived from an EMBL/GenBank/DDBJ whole genome shotgun (WGS) entry which is preliminary data.</text>
</comment>
<evidence type="ECO:0000313" key="1">
    <source>
        <dbReference type="EMBL" id="KAK9143204.1"/>
    </source>
</evidence>
<evidence type="ECO:0000313" key="2">
    <source>
        <dbReference type="Proteomes" id="UP001420932"/>
    </source>
</evidence>
<accession>A0AAP0K0J0</accession>
<dbReference type="Proteomes" id="UP001420932">
    <property type="component" value="Unassembled WGS sequence"/>
</dbReference>
<name>A0AAP0K0J0_9MAGN</name>